<reference evidence="1 2" key="1">
    <citation type="submission" date="2018-01" db="EMBL/GenBank/DDBJ databases">
        <title>Twenty Corynebacterium bovis Genomes.</title>
        <authorList>
            <person name="Gulvik C.A."/>
        </authorList>
    </citation>
    <scope>NUCLEOTIDE SEQUENCE [LARGE SCALE GENOMIC DNA]</scope>
    <source>
        <strain evidence="1 2">16-2004</strain>
    </source>
</reference>
<dbReference type="EMBL" id="PQNQ01000012">
    <property type="protein sequence ID" value="RRQ04006.1"/>
    <property type="molecule type" value="Genomic_DNA"/>
</dbReference>
<keyword evidence="2" id="KW-1185">Reference proteome</keyword>
<accession>A0A426Q4T2</accession>
<dbReference type="AlphaFoldDB" id="A0A426Q4T2"/>
<organism evidence="1 2">
    <name type="scientific">Corynebacterium bovis</name>
    <dbReference type="NCBI Taxonomy" id="36808"/>
    <lineage>
        <taxon>Bacteria</taxon>
        <taxon>Bacillati</taxon>
        <taxon>Actinomycetota</taxon>
        <taxon>Actinomycetes</taxon>
        <taxon>Mycobacteriales</taxon>
        <taxon>Corynebacteriaceae</taxon>
        <taxon>Corynebacterium</taxon>
    </lineage>
</organism>
<dbReference type="Proteomes" id="UP000278422">
    <property type="component" value="Unassembled WGS sequence"/>
</dbReference>
<evidence type="ECO:0000313" key="2">
    <source>
        <dbReference type="Proteomes" id="UP000278422"/>
    </source>
</evidence>
<gene>
    <name evidence="1" type="ORF">CXF42_05520</name>
</gene>
<evidence type="ECO:0000313" key="1">
    <source>
        <dbReference type="EMBL" id="RRQ04006.1"/>
    </source>
</evidence>
<comment type="caution">
    <text evidence="1">The sequence shown here is derived from an EMBL/GenBank/DDBJ whole genome shotgun (WGS) entry which is preliminary data.</text>
</comment>
<proteinExistence type="predicted"/>
<sequence length="117" mass="12768">MAFESEYFAHNPEGIPGLLHSSSSMLLPKDKREALGDKARDPQVIRDAAVEYWRGVLDGIAPGSTWCLVMQPQSMNRVSASLEVTGAGQTVTYHQVIDGVRGGDGKWQIKEIVAVDK</sequence>
<protein>
    <submittedName>
        <fullName evidence="1">Uncharacterized protein</fullName>
    </submittedName>
</protein>
<name>A0A426Q4T2_9CORY</name>